<evidence type="ECO:0000313" key="13">
    <source>
        <dbReference type="EnsemblMetazoa" id="CPIJ011442-PA"/>
    </source>
</evidence>
<accession>B0WVR5</accession>
<protein>
    <submittedName>
        <fullName evidence="12">Snail protein</fullName>
    </submittedName>
</protein>
<dbReference type="VEuPathDB" id="VectorBase:CQUJHB016509"/>
<dbReference type="STRING" id="7176.B0WVR5"/>
<evidence type="ECO:0000256" key="7">
    <source>
        <dbReference type="ARBA" id="ARBA00023163"/>
    </source>
</evidence>
<dbReference type="GO" id="GO:0008270">
    <property type="term" value="F:zinc ion binding"/>
    <property type="evidence" value="ECO:0007669"/>
    <property type="project" value="UniProtKB-KW"/>
</dbReference>
<name>B0WVR5_CULQU</name>
<dbReference type="SMART" id="SM00355">
    <property type="entry name" value="ZnF_C2H2"/>
    <property type="match status" value="1"/>
</dbReference>
<dbReference type="HOGENOM" id="CLU_1972643_0_0_1"/>
<dbReference type="GO" id="GO:0000978">
    <property type="term" value="F:RNA polymerase II cis-regulatory region sequence-specific DNA binding"/>
    <property type="evidence" value="ECO:0007669"/>
    <property type="project" value="TreeGrafter"/>
</dbReference>
<keyword evidence="2" id="KW-0479">Metal-binding</keyword>
<dbReference type="InterPro" id="IPR013087">
    <property type="entry name" value="Znf_C2H2_type"/>
</dbReference>
<feature type="region of interest" description="Disordered" evidence="10">
    <location>
        <begin position="57"/>
        <end position="87"/>
    </location>
</feature>
<dbReference type="SUPFAM" id="SSF57667">
    <property type="entry name" value="beta-beta-alpha zinc fingers"/>
    <property type="match status" value="1"/>
</dbReference>
<feature type="region of interest" description="Disordered" evidence="10">
    <location>
        <begin position="106"/>
        <end position="127"/>
    </location>
</feature>
<sequence>MDSKPLLLPVVSLASGASARAIKKEASTHQRTHTGEKPYKCPQCPYAACRRDMITRHMRTHTRYERSGSAGGGSNSPGSSSPASMDSKPLLLPVVSLASGASARAVKKEAYGSGSPGGYVIETKTES</sequence>
<dbReference type="Proteomes" id="UP000002320">
    <property type="component" value="Unassembled WGS sequence"/>
</dbReference>
<evidence type="ECO:0000313" key="14">
    <source>
        <dbReference type="Proteomes" id="UP000002320"/>
    </source>
</evidence>
<keyword evidence="7" id="KW-0804">Transcription</keyword>
<dbReference type="KEGG" id="cqu:CpipJ_CPIJ011442"/>
<evidence type="ECO:0000259" key="11">
    <source>
        <dbReference type="PROSITE" id="PS50157"/>
    </source>
</evidence>
<dbReference type="PROSITE" id="PS50157">
    <property type="entry name" value="ZINC_FINGER_C2H2_2"/>
    <property type="match status" value="1"/>
</dbReference>
<dbReference type="EnsemblMetazoa" id="CPIJ011442-RA">
    <property type="protein sequence ID" value="CPIJ011442-PA"/>
    <property type="gene ID" value="CPIJ011442"/>
</dbReference>
<dbReference type="GO" id="GO:0005634">
    <property type="term" value="C:nucleus"/>
    <property type="evidence" value="ECO:0007669"/>
    <property type="project" value="UniProtKB-SubCell"/>
</dbReference>
<evidence type="ECO:0000256" key="3">
    <source>
        <dbReference type="ARBA" id="ARBA00022737"/>
    </source>
</evidence>
<evidence type="ECO:0000256" key="1">
    <source>
        <dbReference type="ARBA" id="ARBA00004123"/>
    </source>
</evidence>
<reference evidence="12" key="1">
    <citation type="submission" date="2007-03" db="EMBL/GenBank/DDBJ databases">
        <title>Annotation of Culex pipiens quinquefasciatus.</title>
        <authorList>
            <consortium name="The Broad Institute Genome Sequencing Platform"/>
            <person name="Atkinson P.W."/>
            <person name="Hemingway J."/>
            <person name="Christensen B.M."/>
            <person name="Higgs S."/>
            <person name="Kodira C."/>
            <person name="Hannick L."/>
            <person name="Megy K."/>
            <person name="O'Leary S."/>
            <person name="Pearson M."/>
            <person name="Haas B.J."/>
            <person name="Mauceli E."/>
            <person name="Wortman J.R."/>
            <person name="Lee N.H."/>
            <person name="Guigo R."/>
            <person name="Stanke M."/>
            <person name="Alvarado L."/>
            <person name="Amedeo P."/>
            <person name="Antoine C.H."/>
            <person name="Arensburger P."/>
            <person name="Bidwell S.L."/>
            <person name="Crawford M."/>
            <person name="Camaro F."/>
            <person name="Devon K."/>
            <person name="Engels R."/>
            <person name="Hammond M."/>
            <person name="Howarth C."/>
            <person name="Koehrsen M."/>
            <person name="Lawson D."/>
            <person name="Montgomery P."/>
            <person name="Nene V."/>
            <person name="Nusbaum C."/>
            <person name="Puiu D."/>
            <person name="Romero-Severson J."/>
            <person name="Severson D.W."/>
            <person name="Shumway M."/>
            <person name="Sisk P."/>
            <person name="Stolte C."/>
            <person name="Zeng Q."/>
            <person name="Eisenstadt E."/>
            <person name="Fraser-Liggett C."/>
            <person name="Strausberg R."/>
            <person name="Galagan J."/>
            <person name="Birren B."/>
            <person name="Collins F.H."/>
        </authorList>
    </citation>
    <scope>NUCLEOTIDE SEQUENCE [LARGE SCALE GENOMIC DNA]</scope>
    <source>
        <strain evidence="12">JHB</strain>
    </source>
</reference>
<evidence type="ECO:0000256" key="4">
    <source>
        <dbReference type="ARBA" id="ARBA00022771"/>
    </source>
</evidence>
<evidence type="ECO:0000256" key="6">
    <source>
        <dbReference type="ARBA" id="ARBA00023015"/>
    </source>
</evidence>
<evidence type="ECO:0000256" key="10">
    <source>
        <dbReference type="SAM" id="MobiDB-lite"/>
    </source>
</evidence>
<dbReference type="FunFam" id="3.30.160.60:FF:000395">
    <property type="entry name" value="zinc finger protein 513"/>
    <property type="match status" value="1"/>
</dbReference>
<proteinExistence type="predicted"/>
<keyword evidence="5" id="KW-0862">Zinc</keyword>
<keyword evidence="3" id="KW-0677">Repeat</keyword>
<gene>
    <name evidence="13" type="primary">6043902</name>
    <name evidence="12" type="ORF">CpipJ_CPIJ011442</name>
</gene>
<keyword evidence="14" id="KW-1185">Reference proteome</keyword>
<keyword evidence="4 9" id="KW-0863">Zinc-finger</keyword>
<dbReference type="PANTHER" id="PTHR23235">
    <property type="entry name" value="KRUEPPEL-LIKE TRANSCRIPTION FACTOR"/>
    <property type="match status" value="1"/>
</dbReference>
<dbReference type="PANTHER" id="PTHR23235:SF161">
    <property type="entry name" value="C2H2-TYPE DOMAIN-CONTAINING PROTEIN"/>
    <property type="match status" value="1"/>
</dbReference>
<evidence type="ECO:0000256" key="9">
    <source>
        <dbReference type="PROSITE-ProRule" id="PRU00042"/>
    </source>
</evidence>
<dbReference type="InterPro" id="IPR036236">
    <property type="entry name" value="Znf_C2H2_sf"/>
</dbReference>
<feature type="domain" description="C2H2-type" evidence="11">
    <location>
        <begin position="39"/>
        <end position="66"/>
    </location>
</feature>
<dbReference type="Gene3D" id="3.30.160.60">
    <property type="entry name" value="Classic Zinc Finger"/>
    <property type="match status" value="2"/>
</dbReference>
<keyword evidence="6" id="KW-0805">Transcription regulation</keyword>
<evidence type="ECO:0000256" key="2">
    <source>
        <dbReference type="ARBA" id="ARBA00022723"/>
    </source>
</evidence>
<comment type="subcellular location">
    <subcellularLocation>
        <location evidence="1">Nucleus</location>
    </subcellularLocation>
</comment>
<keyword evidence="8" id="KW-0539">Nucleus</keyword>
<dbReference type="VEuPathDB" id="VectorBase:CPIJ011442"/>
<evidence type="ECO:0000313" key="12">
    <source>
        <dbReference type="EMBL" id="EDS35672.1"/>
    </source>
</evidence>
<reference evidence="13" key="2">
    <citation type="submission" date="2021-02" db="UniProtKB">
        <authorList>
            <consortium name="EnsemblMetazoa"/>
        </authorList>
    </citation>
    <scope>IDENTIFICATION</scope>
    <source>
        <strain evidence="13">JHB</strain>
    </source>
</reference>
<dbReference type="AlphaFoldDB" id="B0WVR5"/>
<dbReference type="eggNOG" id="KOG1721">
    <property type="taxonomic scope" value="Eukaryota"/>
</dbReference>
<dbReference type="InParanoid" id="B0WVR5"/>
<evidence type="ECO:0000256" key="5">
    <source>
        <dbReference type="ARBA" id="ARBA00022833"/>
    </source>
</evidence>
<dbReference type="EMBL" id="DS232131">
    <property type="protein sequence ID" value="EDS35672.1"/>
    <property type="molecule type" value="Genomic_DNA"/>
</dbReference>
<evidence type="ECO:0000256" key="8">
    <source>
        <dbReference type="ARBA" id="ARBA00023242"/>
    </source>
</evidence>
<dbReference type="OrthoDB" id="10018191at2759"/>
<organism>
    <name type="scientific">Culex quinquefasciatus</name>
    <name type="common">Southern house mosquito</name>
    <name type="synonym">Culex pungens</name>
    <dbReference type="NCBI Taxonomy" id="7176"/>
    <lineage>
        <taxon>Eukaryota</taxon>
        <taxon>Metazoa</taxon>
        <taxon>Ecdysozoa</taxon>
        <taxon>Arthropoda</taxon>
        <taxon>Hexapoda</taxon>
        <taxon>Insecta</taxon>
        <taxon>Pterygota</taxon>
        <taxon>Neoptera</taxon>
        <taxon>Endopterygota</taxon>
        <taxon>Diptera</taxon>
        <taxon>Nematocera</taxon>
        <taxon>Culicoidea</taxon>
        <taxon>Culicidae</taxon>
        <taxon>Culicinae</taxon>
        <taxon>Culicini</taxon>
        <taxon>Culex</taxon>
        <taxon>Culex</taxon>
    </lineage>
</organism>
<dbReference type="GO" id="GO:0000981">
    <property type="term" value="F:DNA-binding transcription factor activity, RNA polymerase II-specific"/>
    <property type="evidence" value="ECO:0007669"/>
    <property type="project" value="TreeGrafter"/>
</dbReference>